<evidence type="ECO:0000256" key="4">
    <source>
        <dbReference type="ARBA" id="ARBA00022583"/>
    </source>
</evidence>
<dbReference type="InterPro" id="IPR036168">
    <property type="entry name" value="AP2_Mu_C_sf"/>
</dbReference>
<feature type="compositionally biased region" description="Polar residues" evidence="5">
    <location>
        <begin position="110"/>
        <end position="121"/>
    </location>
</feature>
<dbReference type="Pfam" id="PF00928">
    <property type="entry name" value="Adap_comp_sub"/>
    <property type="match status" value="1"/>
</dbReference>
<evidence type="ECO:0000256" key="3">
    <source>
        <dbReference type="ARBA" id="ARBA00022490"/>
    </source>
</evidence>
<name>A0A9Q0EXR2_9TELE</name>
<dbReference type="Gene3D" id="2.60.40.1170">
    <property type="entry name" value="Mu homology domain, subdomain B"/>
    <property type="match status" value="2"/>
</dbReference>
<comment type="similarity">
    <text evidence="2">Belongs to the Stoned B family.</text>
</comment>
<dbReference type="PROSITE" id="PS51072">
    <property type="entry name" value="MHD"/>
    <property type="match status" value="1"/>
</dbReference>
<evidence type="ECO:0000256" key="2">
    <source>
        <dbReference type="ARBA" id="ARBA00005579"/>
    </source>
</evidence>
<feature type="domain" description="SHD" evidence="6">
    <location>
        <begin position="301"/>
        <end position="434"/>
    </location>
</feature>
<evidence type="ECO:0000259" key="7">
    <source>
        <dbReference type="PROSITE" id="PS51072"/>
    </source>
</evidence>
<dbReference type="InterPro" id="IPR012320">
    <property type="entry name" value="SHD_dom"/>
</dbReference>
<feature type="compositionally biased region" description="Basic and acidic residues" evidence="5">
    <location>
        <begin position="254"/>
        <end position="273"/>
    </location>
</feature>
<keyword evidence="3" id="KW-0963">Cytoplasm</keyword>
<dbReference type="PANTHER" id="PTHR10529">
    <property type="entry name" value="AP COMPLEX SUBUNIT MU"/>
    <property type="match status" value="1"/>
</dbReference>
<comment type="caution">
    <text evidence="8">The sequence shown here is derived from an EMBL/GenBank/DDBJ whole genome shotgun (WGS) entry which is preliminary data.</text>
</comment>
<dbReference type="OrthoDB" id="10063141at2759"/>
<evidence type="ECO:0000313" key="8">
    <source>
        <dbReference type="EMBL" id="KAJ3613398.1"/>
    </source>
</evidence>
<comment type="subcellular location">
    <subcellularLocation>
        <location evidence="1">Cytoplasm</location>
    </subcellularLocation>
</comment>
<feature type="compositionally biased region" description="Polar residues" evidence="5">
    <location>
        <begin position="66"/>
        <end position="80"/>
    </location>
</feature>
<evidence type="ECO:0000259" key="6">
    <source>
        <dbReference type="PROSITE" id="PS51070"/>
    </source>
</evidence>
<feature type="region of interest" description="Disordered" evidence="5">
    <location>
        <begin position="426"/>
        <end position="448"/>
    </location>
</feature>
<keyword evidence="4" id="KW-0254">Endocytosis</keyword>
<feature type="region of interest" description="Disordered" evidence="5">
    <location>
        <begin position="66"/>
        <end position="124"/>
    </location>
</feature>
<accession>A0A9Q0EXR2</accession>
<dbReference type="PROSITE" id="PS51070">
    <property type="entry name" value="SHD"/>
    <property type="match status" value="1"/>
</dbReference>
<dbReference type="GO" id="GO:0006897">
    <property type="term" value="P:endocytosis"/>
    <property type="evidence" value="ECO:0007669"/>
    <property type="project" value="UniProtKB-KW"/>
</dbReference>
<dbReference type="Proteomes" id="UP001148018">
    <property type="component" value="Unassembled WGS sequence"/>
</dbReference>
<evidence type="ECO:0000313" key="9">
    <source>
        <dbReference type="Proteomes" id="UP001148018"/>
    </source>
</evidence>
<feature type="domain" description="MHD" evidence="7">
    <location>
        <begin position="446"/>
        <end position="754"/>
    </location>
</feature>
<dbReference type="InterPro" id="IPR050431">
    <property type="entry name" value="Adaptor_comp_med_subunit"/>
</dbReference>
<dbReference type="AlphaFoldDB" id="A0A9Q0EXR2"/>
<dbReference type="EMBL" id="JANIIK010000035">
    <property type="protein sequence ID" value="KAJ3613398.1"/>
    <property type="molecule type" value="Genomic_DNA"/>
</dbReference>
<protein>
    <recommendedName>
        <fullName evidence="10">Stonin-2</fullName>
    </recommendedName>
</protein>
<evidence type="ECO:0000256" key="5">
    <source>
        <dbReference type="SAM" id="MobiDB-lite"/>
    </source>
</evidence>
<dbReference type="GO" id="GO:0005737">
    <property type="term" value="C:cytoplasm"/>
    <property type="evidence" value="ECO:0007669"/>
    <property type="project" value="UniProtKB-SubCell"/>
</dbReference>
<evidence type="ECO:0008006" key="10">
    <source>
        <dbReference type="Google" id="ProtNLM"/>
    </source>
</evidence>
<reference evidence="8" key="1">
    <citation type="submission" date="2022-07" db="EMBL/GenBank/DDBJ databases">
        <title>Chromosome-level genome of Muraenolepis orangiensis.</title>
        <authorList>
            <person name="Kim J."/>
        </authorList>
    </citation>
    <scope>NUCLEOTIDE SEQUENCE</scope>
    <source>
        <strain evidence="8">KU_S4_2022</strain>
        <tissue evidence="8">Muscle</tissue>
    </source>
</reference>
<feature type="compositionally biased region" description="Basic and acidic residues" evidence="5">
    <location>
        <begin position="208"/>
        <end position="217"/>
    </location>
</feature>
<dbReference type="SUPFAM" id="SSF49447">
    <property type="entry name" value="Second domain of Mu2 adaptin subunit (ap50) of ap2 adaptor"/>
    <property type="match status" value="1"/>
</dbReference>
<evidence type="ECO:0000256" key="1">
    <source>
        <dbReference type="ARBA" id="ARBA00004496"/>
    </source>
</evidence>
<gene>
    <name evidence="8" type="ORF">NHX12_019647</name>
</gene>
<feature type="region of interest" description="Disordered" evidence="5">
    <location>
        <begin position="254"/>
        <end position="295"/>
    </location>
</feature>
<proteinExistence type="inferred from homology"/>
<organism evidence="8 9">
    <name type="scientific">Muraenolepis orangiensis</name>
    <name type="common">Patagonian moray cod</name>
    <dbReference type="NCBI Taxonomy" id="630683"/>
    <lineage>
        <taxon>Eukaryota</taxon>
        <taxon>Metazoa</taxon>
        <taxon>Chordata</taxon>
        <taxon>Craniata</taxon>
        <taxon>Vertebrata</taxon>
        <taxon>Euteleostomi</taxon>
        <taxon>Actinopterygii</taxon>
        <taxon>Neopterygii</taxon>
        <taxon>Teleostei</taxon>
        <taxon>Neoteleostei</taxon>
        <taxon>Acanthomorphata</taxon>
        <taxon>Zeiogadaria</taxon>
        <taxon>Gadariae</taxon>
        <taxon>Gadiformes</taxon>
        <taxon>Muraenolepidoidei</taxon>
        <taxon>Muraenolepididae</taxon>
        <taxon>Muraenolepis</taxon>
    </lineage>
</organism>
<keyword evidence="9" id="KW-1185">Reference proteome</keyword>
<dbReference type="InterPro" id="IPR028565">
    <property type="entry name" value="MHD"/>
</dbReference>
<sequence length="768" mass="85963">MTKQRADSYCINKSSPRSVGRALGVNRSTNVMASETSQHTQVLLSIGYAARHSVCSTASFWSTEAPSESSWTGQRDQSWASDGASPGHLGSEEPAHTLTPNDEGIDVDSISWSSGSRQTNAADEAGRLTSWVTFDDHGKEQPPAERPCHDLRDANGNRMAARNQNFLDLNPDGYSDRGVSYGEKNPFFSTALDGVQPSTINPFSSFFDDQRQDDSQHVDPGSDSGSLVQRAQNPQAFGGEERDVFHDGSLMNKLEESEHPRSPQVSDPDHHAGGQDYGEEEEEWQAGDGPYLPSHMVPQEGWPMLLRIPEKKNIMSSRHWGPIYVRLSDDGFLRFFYERGLDKQFRSLRLQPQHRVSEHRLQSYEDTGRVHTLSVELLQYRQKRSIQPRSPLTHQPVCEELVKLATSCYHDYLSFRHALEQLLRRLGHPDGSPAGSPTAGDPQPSEEEIQVEVRDEFYGTVAEGDGRVLKQLVITRVNVLAFLPGQPHCQLGLNDVQVKGKELVSRHDIVPNSTTSWVRLCEPELHTVHADQLAFLSTRALAFRPPPRCRFELLRFRTPFTERTPPFTLRTVASVQGAEVTVQSWLLMSQGFTPNHDTLNVIPCDNVAIRYPIPDIWAKNFRREGVVGERSLKARFNKGASFGSAGVSGAEPAMRVTLGTAKYEQAFKAVVWRIPRLPDKNSALGHPHTFFCRLELGSDQEVPSAPQCHLEVEFDMPAAAASQTAVRSLSVEDRPDVKKWINYKSHFFYQVPVEEKEDHVTPGRCAQQ</sequence>
<feature type="region of interest" description="Disordered" evidence="5">
    <location>
        <begin position="201"/>
        <end position="229"/>
    </location>
</feature>